<dbReference type="PROSITE" id="PS50850">
    <property type="entry name" value="MFS"/>
    <property type="match status" value="1"/>
</dbReference>
<feature type="transmembrane region" description="Helical" evidence="7">
    <location>
        <begin position="55"/>
        <end position="74"/>
    </location>
</feature>
<feature type="transmembrane region" description="Helical" evidence="7">
    <location>
        <begin position="217"/>
        <end position="239"/>
    </location>
</feature>
<evidence type="ECO:0000256" key="3">
    <source>
        <dbReference type="ARBA" id="ARBA00022475"/>
    </source>
</evidence>
<comment type="caution">
    <text evidence="9">The sequence shown here is derived from an EMBL/GenBank/DDBJ whole genome shotgun (WGS) entry which is preliminary data.</text>
</comment>
<feature type="transmembrane region" description="Helical" evidence="7">
    <location>
        <begin position="143"/>
        <end position="164"/>
    </location>
</feature>
<evidence type="ECO:0000259" key="8">
    <source>
        <dbReference type="PROSITE" id="PS50850"/>
    </source>
</evidence>
<dbReference type="Gene3D" id="1.20.1250.20">
    <property type="entry name" value="MFS general substrate transporter like domains"/>
    <property type="match status" value="1"/>
</dbReference>
<dbReference type="CDD" id="cd17324">
    <property type="entry name" value="MFS_NepI_like"/>
    <property type="match status" value="1"/>
</dbReference>
<dbReference type="RefSeq" id="WP_106839004.1">
    <property type="nucleotide sequence ID" value="NZ_JBCNIW010000029.1"/>
</dbReference>
<dbReference type="SUPFAM" id="SSF103473">
    <property type="entry name" value="MFS general substrate transporter"/>
    <property type="match status" value="1"/>
</dbReference>
<accession>A0A2P7V8A1</accession>
<feature type="transmembrane region" description="Helical" evidence="7">
    <location>
        <begin position="283"/>
        <end position="301"/>
    </location>
</feature>
<dbReference type="Pfam" id="PF07690">
    <property type="entry name" value="MFS_1"/>
    <property type="match status" value="1"/>
</dbReference>
<dbReference type="InterPro" id="IPR050189">
    <property type="entry name" value="MFS_Efflux_Transporters"/>
</dbReference>
<feature type="transmembrane region" description="Helical" evidence="7">
    <location>
        <begin position="21"/>
        <end position="43"/>
    </location>
</feature>
<sequence>MALSQRTTKKQVNKEKSSISLLSLTAGSFAIGMTEFVIMGLLPNVAEDLDVSISSAGQLITMYALGVAVGAPILTVLTHRIPQKKLLCLLMVLFILGNGISVFAPNYAILMAARMITALTHGTFFGVGAVVASSLVSPDKRAAAVSIMMAGLTIANIIGVPLGTFIGQHMGWRSSFGSIAIMGIIALIGILIFVPNMRQENTGSITGQITALLKPKLLLYLLIGALGNAGLFTVFTYITPLLTQITGFAEYHVTWILVLFGCGVTIGNIVGGKLADWKLMPSILGLYLTICIILTLFTFTVNSPISAVITIFLWGAASFAVFPGLQVRVMNLAQNAPALASTSSHSAGNLGNAAGAFIGGWVITHLDITSLPWVGALLVGLGLILGIGSYIAERKVQQSQKGYSI</sequence>
<comment type="subcellular location">
    <subcellularLocation>
        <location evidence="1">Cell membrane</location>
        <topology evidence="1">Multi-pass membrane protein</topology>
    </subcellularLocation>
</comment>
<dbReference type="PANTHER" id="PTHR43124:SF8">
    <property type="entry name" value="INNER MEMBRANE TRANSPORT PROTEIN YDHP"/>
    <property type="match status" value="1"/>
</dbReference>
<feature type="transmembrane region" description="Helical" evidence="7">
    <location>
        <begin position="346"/>
        <end position="364"/>
    </location>
</feature>
<feature type="transmembrane region" description="Helical" evidence="7">
    <location>
        <begin position="251"/>
        <end position="271"/>
    </location>
</feature>
<evidence type="ECO:0000313" key="10">
    <source>
        <dbReference type="Proteomes" id="UP000240419"/>
    </source>
</evidence>
<keyword evidence="3" id="KW-1003">Cell membrane</keyword>
<gene>
    <name evidence="9" type="ORF">C7R93_11905</name>
</gene>
<dbReference type="InterPro" id="IPR020846">
    <property type="entry name" value="MFS_dom"/>
</dbReference>
<keyword evidence="6 7" id="KW-0472">Membrane</keyword>
<evidence type="ECO:0000313" key="9">
    <source>
        <dbReference type="EMBL" id="PSJ95437.1"/>
    </source>
</evidence>
<dbReference type="OrthoDB" id="9788453at2"/>
<evidence type="ECO:0000256" key="7">
    <source>
        <dbReference type="SAM" id="Phobius"/>
    </source>
</evidence>
<feature type="domain" description="Major facilitator superfamily (MFS) profile" evidence="8">
    <location>
        <begin position="20"/>
        <end position="397"/>
    </location>
</feature>
<dbReference type="Proteomes" id="UP000240419">
    <property type="component" value="Unassembled WGS sequence"/>
</dbReference>
<feature type="transmembrane region" description="Helical" evidence="7">
    <location>
        <begin position="176"/>
        <end position="196"/>
    </location>
</feature>
<feature type="transmembrane region" description="Helical" evidence="7">
    <location>
        <begin position="86"/>
        <end position="109"/>
    </location>
</feature>
<organism evidence="9 10">
    <name type="scientific">Brevibacillus fortis</name>
    <dbReference type="NCBI Taxonomy" id="2126352"/>
    <lineage>
        <taxon>Bacteria</taxon>
        <taxon>Bacillati</taxon>
        <taxon>Bacillota</taxon>
        <taxon>Bacilli</taxon>
        <taxon>Bacillales</taxon>
        <taxon>Paenibacillaceae</taxon>
        <taxon>Brevibacillus</taxon>
    </lineage>
</organism>
<dbReference type="EMBL" id="PXZM01000018">
    <property type="protein sequence ID" value="PSJ95437.1"/>
    <property type="molecule type" value="Genomic_DNA"/>
</dbReference>
<dbReference type="GO" id="GO:0022857">
    <property type="term" value="F:transmembrane transporter activity"/>
    <property type="evidence" value="ECO:0007669"/>
    <property type="project" value="InterPro"/>
</dbReference>
<dbReference type="InterPro" id="IPR036259">
    <property type="entry name" value="MFS_trans_sf"/>
</dbReference>
<evidence type="ECO:0000256" key="2">
    <source>
        <dbReference type="ARBA" id="ARBA00022448"/>
    </source>
</evidence>
<name>A0A2P7V8A1_9BACL</name>
<keyword evidence="5 7" id="KW-1133">Transmembrane helix</keyword>
<dbReference type="PANTHER" id="PTHR43124">
    <property type="entry name" value="PURINE EFFLUX PUMP PBUE"/>
    <property type="match status" value="1"/>
</dbReference>
<dbReference type="InterPro" id="IPR011701">
    <property type="entry name" value="MFS"/>
</dbReference>
<evidence type="ECO:0000256" key="4">
    <source>
        <dbReference type="ARBA" id="ARBA00022692"/>
    </source>
</evidence>
<evidence type="ECO:0000256" key="1">
    <source>
        <dbReference type="ARBA" id="ARBA00004651"/>
    </source>
</evidence>
<proteinExistence type="predicted"/>
<evidence type="ECO:0000256" key="5">
    <source>
        <dbReference type="ARBA" id="ARBA00022989"/>
    </source>
</evidence>
<keyword evidence="4 7" id="KW-0812">Transmembrane</keyword>
<feature type="transmembrane region" description="Helical" evidence="7">
    <location>
        <begin position="307"/>
        <end position="325"/>
    </location>
</feature>
<dbReference type="GO" id="GO:0005886">
    <property type="term" value="C:plasma membrane"/>
    <property type="evidence" value="ECO:0007669"/>
    <property type="project" value="UniProtKB-SubCell"/>
</dbReference>
<dbReference type="AlphaFoldDB" id="A0A2P7V8A1"/>
<feature type="transmembrane region" description="Helical" evidence="7">
    <location>
        <begin position="370"/>
        <end position="392"/>
    </location>
</feature>
<feature type="transmembrane region" description="Helical" evidence="7">
    <location>
        <begin position="115"/>
        <end position="136"/>
    </location>
</feature>
<keyword evidence="10" id="KW-1185">Reference proteome</keyword>
<evidence type="ECO:0000256" key="6">
    <source>
        <dbReference type="ARBA" id="ARBA00023136"/>
    </source>
</evidence>
<keyword evidence="2" id="KW-0813">Transport</keyword>
<reference evidence="9 10" key="1">
    <citation type="submission" date="2018-03" db="EMBL/GenBank/DDBJ databases">
        <title>Brevisbacillus phylogenomics.</title>
        <authorList>
            <person name="Dunlap C."/>
        </authorList>
    </citation>
    <scope>NUCLEOTIDE SEQUENCE [LARGE SCALE GENOMIC DNA]</scope>
    <source>
        <strain evidence="9 10">NRRL NRS-1210</strain>
    </source>
</reference>
<protein>
    <submittedName>
        <fullName evidence="9">MFS transporter</fullName>
    </submittedName>
</protein>